<sequence>MLVARVLFTGLASAVGIGGVVSVSSSVSGGGDPTVWKVDSSNSPFPLFSCSNYKSQILISLKFEETPLTPPTNGKKIKFHGSEKYTGEEISLYGSSSGADNTQPYKLTVFKDGSGNGKLTTDNFEINKKYGTDLWCYPTSFKVTSDTSDSSNNSPKTFESISLTLESCAPRGEGKKQECSIKIEGSSGFSWRDDFKPKVII</sequence>
<dbReference type="Proteomes" id="UP000009005">
    <property type="component" value="Chromosome"/>
</dbReference>
<evidence type="ECO:0000313" key="1">
    <source>
        <dbReference type="EMBL" id="AFN65123.1"/>
    </source>
</evidence>
<evidence type="ECO:0000313" key="2">
    <source>
        <dbReference type="Proteomes" id="UP000009005"/>
    </source>
</evidence>
<dbReference type="RefSeq" id="WP_014849833.1">
    <property type="nucleotide sequence ID" value="NC_018149.1"/>
</dbReference>
<organism evidence="1 2">
    <name type="scientific">Mycoplasma wenyonii (strain Massachusetts)</name>
    <name type="common">Eperythrozoon wenyonii</name>
    <dbReference type="NCBI Taxonomy" id="1197325"/>
    <lineage>
        <taxon>Bacteria</taxon>
        <taxon>Bacillati</taxon>
        <taxon>Mycoplasmatota</taxon>
        <taxon>Mollicutes</taxon>
        <taxon>Mycoplasmataceae</taxon>
        <taxon>Mycoplasma</taxon>
    </lineage>
</organism>
<name>I6Z6B3_MYCWM</name>
<protein>
    <submittedName>
        <fullName evidence="1">Uncharacterized protein</fullName>
    </submittedName>
</protein>
<dbReference type="AlphaFoldDB" id="I6Z6B3"/>
<dbReference type="EMBL" id="CP003703">
    <property type="protein sequence ID" value="AFN65123.1"/>
    <property type="molecule type" value="Genomic_DNA"/>
</dbReference>
<proteinExistence type="predicted"/>
<keyword evidence="2" id="KW-1185">Reference proteome</keyword>
<accession>I6Z6B3</accession>
<dbReference type="STRING" id="1197325.WEN_01650"/>
<dbReference type="HOGENOM" id="CLU_1530906_0_0_14"/>
<dbReference type="KEGG" id="mwe:WEN_01650"/>
<gene>
    <name evidence="1" type="ordered locus">WEN_01650</name>
</gene>
<dbReference type="PATRIC" id="fig|1197325.3.peg.359"/>
<reference evidence="1 2" key="1">
    <citation type="journal article" date="2012" name="J. Bacteriol.">
        <title>Complete genome sequence of Mycoplasma wenyonii strain Massachusetts.</title>
        <authorList>
            <person name="Dos Santos A.P."/>
            <person name="Guimaraes A.M."/>
            <person name="do Nascimento N.C."/>
            <person name="Sanmiguel P.J."/>
            <person name="Messick J.B."/>
        </authorList>
    </citation>
    <scope>NUCLEOTIDE SEQUENCE [LARGE SCALE GENOMIC DNA]</scope>
    <source>
        <strain evidence="1 2">Massachusetts</strain>
    </source>
</reference>